<proteinExistence type="predicted"/>
<name>A0ABR2BD13_9ROSI</name>
<keyword evidence="2" id="KW-1185">Reference proteome</keyword>
<organism evidence="1 2">
    <name type="scientific">Hibiscus sabdariffa</name>
    <name type="common">roselle</name>
    <dbReference type="NCBI Taxonomy" id="183260"/>
    <lineage>
        <taxon>Eukaryota</taxon>
        <taxon>Viridiplantae</taxon>
        <taxon>Streptophyta</taxon>
        <taxon>Embryophyta</taxon>
        <taxon>Tracheophyta</taxon>
        <taxon>Spermatophyta</taxon>
        <taxon>Magnoliopsida</taxon>
        <taxon>eudicotyledons</taxon>
        <taxon>Gunneridae</taxon>
        <taxon>Pentapetalae</taxon>
        <taxon>rosids</taxon>
        <taxon>malvids</taxon>
        <taxon>Malvales</taxon>
        <taxon>Malvaceae</taxon>
        <taxon>Malvoideae</taxon>
        <taxon>Hibiscus</taxon>
    </lineage>
</organism>
<gene>
    <name evidence="1" type="ORF">V6N12_073790</name>
</gene>
<accession>A0ABR2BD13</accession>
<evidence type="ECO:0000313" key="1">
    <source>
        <dbReference type="EMBL" id="KAK8505024.1"/>
    </source>
</evidence>
<reference evidence="1 2" key="1">
    <citation type="journal article" date="2024" name="G3 (Bethesda)">
        <title>Genome assembly of Hibiscus sabdariffa L. provides insights into metabolisms of medicinal natural products.</title>
        <authorList>
            <person name="Kim T."/>
        </authorList>
    </citation>
    <scope>NUCLEOTIDE SEQUENCE [LARGE SCALE GENOMIC DNA]</scope>
    <source>
        <strain evidence="1">TK-2024</strain>
        <tissue evidence="1">Old leaves</tissue>
    </source>
</reference>
<evidence type="ECO:0000313" key="2">
    <source>
        <dbReference type="Proteomes" id="UP001472677"/>
    </source>
</evidence>
<sequence>MATDGTRNEIGKSTVEKNVEAMVVDLQENSKGVGGIENNGGRFPSFCFGVFDGCGGSVNATRKNHVSPSVQVSKKLQLSANTMKVVRILPWPSVQPSMVQDPVVIENEVPNDVMVHVVNQEKTIVAPGVCGKEPMVNGGVEMSDSSIIKPIASNMKIVPAPSSLSNYKHSVVRVVDGWIEGISRKGLKSKKNDGVATSPVPLVEWVANLSNSLSTMTPSKDNLGNSKREAMDQVQWHANTVFESVTDANEHL</sequence>
<protein>
    <submittedName>
        <fullName evidence="1">Uncharacterized protein</fullName>
    </submittedName>
</protein>
<dbReference type="EMBL" id="JBBPBM010000131">
    <property type="protein sequence ID" value="KAK8505024.1"/>
    <property type="molecule type" value="Genomic_DNA"/>
</dbReference>
<dbReference type="Proteomes" id="UP001472677">
    <property type="component" value="Unassembled WGS sequence"/>
</dbReference>
<comment type="caution">
    <text evidence="1">The sequence shown here is derived from an EMBL/GenBank/DDBJ whole genome shotgun (WGS) entry which is preliminary data.</text>
</comment>